<sequence length="306" mass="34620">MIGKIKKGSGFKGCVNYVLGKEQAVLLHADGVLTESRGDIIRSFCMQTGMNPDLKKPVGHIALSYSTVDAPKLTDGKMVQLAQEYMREMKITDTQYIIVRHQDREHPHVHIVFNRIDNNGKTISDRNDMYRNEQVCKKLKAKHGLYFAGGKEQVKQHRLKEPDKSKYEIYTAVKNEIGKSRNWQQLQERLAEKGITVRFKRKGQTDEIQGISFSKGEYTFKGSEIDRSFSFSKLDKCFGYAGMNVAGSQRQTTFAPVREQALAPGKADSPLITGSLGLFSASSPPVDEEPNFNLRKKKKKKKQLKL</sequence>
<evidence type="ECO:0000256" key="1">
    <source>
        <dbReference type="SAM" id="MobiDB-lite"/>
    </source>
</evidence>
<dbReference type="Pfam" id="PF03432">
    <property type="entry name" value="Relaxase"/>
    <property type="match status" value="1"/>
</dbReference>
<protein>
    <submittedName>
        <fullName evidence="3">Mobilization protein</fullName>
    </submittedName>
</protein>
<dbReference type="EMBL" id="QSBD01000009">
    <property type="protein sequence ID" value="RGW97600.1"/>
    <property type="molecule type" value="Genomic_DNA"/>
</dbReference>
<gene>
    <name evidence="5" type="ORF">DW889_15555</name>
    <name evidence="4" type="ORF">DWV41_08035</name>
    <name evidence="3" type="ORF">DXC34_18105</name>
</gene>
<proteinExistence type="predicted"/>
<comment type="caution">
    <text evidence="3">The sequence shown here is derived from an EMBL/GenBank/DDBJ whole genome shotgun (WGS) entry which is preliminary data.</text>
</comment>
<evidence type="ECO:0000259" key="2">
    <source>
        <dbReference type="Pfam" id="PF03432"/>
    </source>
</evidence>
<evidence type="ECO:0000313" key="8">
    <source>
        <dbReference type="Proteomes" id="UP000284777"/>
    </source>
</evidence>
<feature type="domain" description="MobA/VirD2-like nuclease" evidence="2">
    <location>
        <begin position="17"/>
        <end position="145"/>
    </location>
</feature>
<reference evidence="6 7" key="1">
    <citation type="submission" date="2018-08" db="EMBL/GenBank/DDBJ databases">
        <title>A genome reference for cultivated species of the human gut microbiota.</title>
        <authorList>
            <person name="Zou Y."/>
            <person name="Xue W."/>
            <person name="Luo G."/>
        </authorList>
    </citation>
    <scope>NUCLEOTIDE SEQUENCE [LARGE SCALE GENOMIC DNA]</scope>
    <source>
        <strain evidence="4 8">AF05-4</strain>
        <strain evidence="5 7">AM40-34</strain>
        <strain evidence="3 6">TF03-6</strain>
    </source>
</reference>
<evidence type="ECO:0000313" key="3">
    <source>
        <dbReference type="EMBL" id="RGM08342.1"/>
    </source>
</evidence>
<accession>A0A3E4UGQ3</accession>
<dbReference type="Proteomes" id="UP000284777">
    <property type="component" value="Unassembled WGS sequence"/>
</dbReference>
<dbReference type="Proteomes" id="UP000261223">
    <property type="component" value="Unassembled WGS sequence"/>
</dbReference>
<feature type="compositionally biased region" description="Basic residues" evidence="1">
    <location>
        <begin position="294"/>
        <end position="306"/>
    </location>
</feature>
<dbReference type="AlphaFoldDB" id="A0A3E4UGQ3"/>
<dbReference type="InterPro" id="IPR005094">
    <property type="entry name" value="Endonuclease_MobA/VirD2"/>
</dbReference>
<evidence type="ECO:0000313" key="6">
    <source>
        <dbReference type="Proteomes" id="UP000261223"/>
    </source>
</evidence>
<dbReference type="EMBL" id="QSSV01000043">
    <property type="protein sequence ID" value="RGM08342.1"/>
    <property type="molecule type" value="Genomic_DNA"/>
</dbReference>
<dbReference type="RefSeq" id="WP_004315360.1">
    <property type="nucleotide sequence ID" value="NZ_QSBD01000009.1"/>
</dbReference>
<evidence type="ECO:0000313" key="4">
    <source>
        <dbReference type="EMBL" id="RGW97600.1"/>
    </source>
</evidence>
<dbReference type="EMBL" id="QSGN01000055">
    <property type="protein sequence ID" value="RHB23998.1"/>
    <property type="molecule type" value="Genomic_DNA"/>
</dbReference>
<evidence type="ECO:0000313" key="7">
    <source>
        <dbReference type="Proteomes" id="UP000283482"/>
    </source>
</evidence>
<name>A0A3E4UGQ3_BACSE</name>
<organism evidence="3 6">
    <name type="scientific">Bacteroides stercoris</name>
    <dbReference type="NCBI Taxonomy" id="46506"/>
    <lineage>
        <taxon>Bacteria</taxon>
        <taxon>Pseudomonadati</taxon>
        <taxon>Bacteroidota</taxon>
        <taxon>Bacteroidia</taxon>
        <taxon>Bacteroidales</taxon>
        <taxon>Bacteroidaceae</taxon>
        <taxon>Bacteroides</taxon>
    </lineage>
</organism>
<evidence type="ECO:0000313" key="5">
    <source>
        <dbReference type="EMBL" id="RHB23998.1"/>
    </source>
</evidence>
<feature type="region of interest" description="Disordered" evidence="1">
    <location>
        <begin position="280"/>
        <end position="306"/>
    </location>
</feature>
<dbReference type="Proteomes" id="UP000283482">
    <property type="component" value="Unassembled WGS sequence"/>
</dbReference>